<sequence>MTIAEYEAAFTNLVEYAPHLVATDEMRTQQLEEGIAIRNQKGVRPMVLPTYAKVLDRAIIVEQDEDERKSYQDHKRRQKDQVRQKQHKVGLSGKSNEGNQQRPEVGHLKKDCPKLRTGANAVSVIGYGGRNAMPGGNENIQAIRGAGVAVGMSKGGEGFLHLCPEIRRNNEDVVVGIILIYSIPAYALFNSRSSHTFISTHFAGQMNKELEPLGYDQAVS</sequence>
<evidence type="ECO:0000313" key="2">
    <source>
        <dbReference type="EMBL" id="GFZ06748.1"/>
    </source>
</evidence>
<evidence type="ECO:0000313" key="3">
    <source>
        <dbReference type="Proteomes" id="UP000585474"/>
    </source>
</evidence>
<proteinExistence type="predicted"/>
<dbReference type="Proteomes" id="UP000585474">
    <property type="component" value="Unassembled WGS sequence"/>
</dbReference>
<organism evidence="2 3">
    <name type="scientific">Actinidia rufa</name>
    <dbReference type="NCBI Taxonomy" id="165716"/>
    <lineage>
        <taxon>Eukaryota</taxon>
        <taxon>Viridiplantae</taxon>
        <taxon>Streptophyta</taxon>
        <taxon>Embryophyta</taxon>
        <taxon>Tracheophyta</taxon>
        <taxon>Spermatophyta</taxon>
        <taxon>Magnoliopsida</taxon>
        <taxon>eudicotyledons</taxon>
        <taxon>Gunneridae</taxon>
        <taxon>Pentapetalae</taxon>
        <taxon>asterids</taxon>
        <taxon>Ericales</taxon>
        <taxon>Actinidiaceae</taxon>
        <taxon>Actinidia</taxon>
    </lineage>
</organism>
<reference evidence="2 3" key="1">
    <citation type="submission" date="2019-07" db="EMBL/GenBank/DDBJ databases">
        <title>De Novo Assembly of kiwifruit Actinidia rufa.</title>
        <authorList>
            <person name="Sugita-Konishi S."/>
            <person name="Sato K."/>
            <person name="Mori E."/>
            <person name="Abe Y."/>
            <person name="Kisaki G."/>
            <person name="Hamano K."/>
            <person name="Suezawa K."/>
            <person name="Otani M."/>
            <person name="Fukuda T."/>
            <person name="Manabe T."/>
            <person name="Gomi K."/>
            <person name="Tabuchi M."/>
            <person name="Akimitsu K."/>
            <person name="Kataoka I."/>
        </authorList>
    </citation>
    <scope>NUCLEOTIDE SEQUENCE [LARGE SCALE GENOMIC DNA]</scope>
    <source>
        <strain evidence="3">cv. Fuchu</strain>
    </source>
</reference>
<keyword evidence="3" id="KW-1185">Reference proteome</keyword>
<evidence type="ECO:0000256" key="1">
    <source>
        <dbReference type="SAM" id="MobiDB-lite"/>
    </source>
</evidence>
<dbReference type="OrthoDB" id="1936908at2759"/>
<dbReference type="AlphaFoldDB" id="A0A7J0G7Q3"/>
<feature type="region of interest" description="Disordered" evidence="1">
    <location>
        <begin position="66"/>
        <end position="111"/>
    </location>
</feature>
<feature type="compositionally biased region" description="Polar residues" evidence="1">
    <location>
        <begin position="93"/>
        <end position="102"/>
    </location>
</feature>
<accession>A0A7J0G7Q3</accession>
<protein>
    <submittedName>
        <fullName evidence="2">Uncharacterized protein</fullName>
    </submittedName>
</protein>
<feature type="compositionally biased region" description="Basic and acidic residues" evidence="1">
    <location>
        <begin position="66"/>
        <end position="83"/>
    </location>
</feature>
<dbReference type="Pfam" id="PF08284">
    <property type="entry name" value="RVP_2"/>
    <property type="match status" value="1"/>
</dbReference>
<comment type="caution">
    <text evidence="2">The sequence shown here is derived from an EMBL/GenBank/DDBJ whole genome shotgun (WGS) entry which is preliminary data.</text>
</comment>
<gene>
    <name evidence="2" type="ORF">Acr_18g0009180</name>
</gene>
<dbReference type="EMBL" id="BJWL01000018">
    <property type="protein sequence ID" value="GFZ06748.1"/>
    <property type="molecule type" value="Genomic_DNA"/>
</dbReference>
<name>A0A7J0G7Q3_9ERIC</name>